<reference evidence="2" key="1">
    <citation type="journal article" date="2014" name="Int. J. Syst. Evol. Microbiol.">
        <title>Complete genome sequence of Corynebacterium casei LMG S-19264T (=DSM 44701T), isolated from a smear-ripened cheese.</title>
        <authorList>
            <consortium name="US DOE Joint Genome Institute (JGI-PGF)"/>
            <person name="Walter F."/>
            <person name="Albersmeier A."/>
            <person name="Kalinowski J."/>
            <person name="Ruckert C."/>
        </authorList>
    </citation>
    <scope>NUCLEOTIDE SEQUENCE</scope>
    <source>
        <strain evidence="2">JCM 31311</strain>
    </source>
</reference>
<feature type="region of interest" description="Disordered" evidence="1">
    <location>
        <begin position="40"/>
        <end position="67"/>
    </location>
</feature>
<proteinExistence type="predicted"/>
<feature type="compositionally biased region" description="Gly residues" evidence="1">
    <location>
        <begin position="44"/>
        <end position="60"/>
    </location>
</feature>
<dbReference type="AlphaFoldDB" id="A0A918F1X4"/>
<organism evidence="2 3">
    <name type="scientific">Deinococcus ruber</name>
    <dbReference type="NCBI Taxonomy" id="1848197"/>
    <lineage>
        <taxon>Bacteria</taxon>
        <taxon>Thermotogati</taxon>
        <taxon>Deinococcota</taxon>
        <taxon>Deinococci</taxon>
        <taxon>Deinococcales</taxon>
        <taxon>Deinococcaceae</taxon>
        <taxon>Deinococcus</taxon>
    </lineage>
</organism>
<evidence type="ECO:0000313" key="3">
    <source>
        <dbReference type="Proteomes" id="UP000603865"/>
    </source>
</evidence>
<reference evidence="2" key="2">
    <citation type="submission" date="2020-09" db="EMBL/GenBank/DDBJ databases">
        <authorList>
            <person name="Sun Q."/>
            <person name="Ohkuma M."/>
        </authorList>
    </citation>
    <scope>NUCLEOTIDE SEQUENCE</scope>
    <source>
        <strain evidence="2">JCM 31311</strain>
    </source>
</reference>
<gene>
    <name evidence="2" type="ORF">GCM10008957_10850</name>
</gene>
<evidence type="ECO:0000313" key="2">
    <source>
        <dbReference type="EMBL" id="GGR00002.1"/>
    </source>
</evidence>
<dbReference type="Proteomes" id="UP000603865">
    <property type="component" value="Unassembled WGS sequence"/>
</dbReference>
<evidence type="ECO:0000256" key="1">
    <source>
        <dbReference type="SAM" id="MobiDB-lite"/>
    </source>
</evidence>
<sequence length="67" mass="6725">MACLARAASMPLRLTGALLVVTVDWVVISAPFERTLGVTVKTGNGDGRGNGHGSGNGGGEEAAVVCR</sequence>
<protein>
    <submittedName>
        <fullName evidence="2">Uncharacterized protein</fullName>
    </submittedName>
</protein>
<accession>A0A918F1X4</accession>
<dbReference type="EMBL" id="BMQL01000004">
    <property type="protein sequence ID" value="GGR00002.1"/>
    <property type="molecule type" value="Genomic_DNA"/>
</dbReference>
<keyword evidence="3" id="KW-1185">Reference proteome</keyword>
<name>A0A918F1X4_9DEIO</name>
<comment type="caution">
    <text evidence="2">The sequence shown here is derived from an EMBL/GenBank/DDBJ whole genome shotgun (WGS) entry which is preliminary data.</text>
</comment>